<dbReference type="AlphaFoldDB" id="A0A1H1XFH8"/>
<feature type="transmembrane region" description="Helical" evidence="2">
    <location>
        <begin position="142"/>
        <end position="163"/>
    </location>
</feature>
<evidence type="ECO:0000313" key="4">
    <source>
        <dbReference type="EMBL" id="SDT08045.1"/>
    </source>
</evidence>
<feature type="domain" description="EamA" evidence="3">
    <location>
        <begin position="171"/>
        <end position="325"/>
    </location>
</feature>
<comment type="similarity">
    <text evidence="1">Belongs to the EamA transporter family.</text>
</comment>
<dbReference type="InterPro" id="IPR037185">
    <property type="entry name" value="EmrE-like"/>
</dbReference>
<keyword evidence="2" id="KW-0812">Transmembrane</keyword>
<reference evidence="4 5" key="1">
    <citation type="submission" date="2016-10" db="EMBL/GenBank/DDBJ databases">
        <authorList>
            <person name="de Groot N.N."/>
        </authorList>
    </citation>
    <scope>NUCLEOTIDE SEQUENCE [LARGE SCALE GENOMIC DNA]</scope>
    <source>
        <strain evidence="4 5">DSM 22024</strain>
    </source>
</reference>
<dbReference type="STRING" id="117157.SAMN04489717_4959"/>
<dbReference type="Gene3D" id="1.10.3730.20">
    <property type="match status" value="2"/>
</dbReference>
<feature type="transmembrane region" description="Helical" evidence="2">
    <location>
        <begin position="253"/>
        <end position="274"/>
    </location>
</feature>
<dbReference type="EMBL" id="LT629732">
    <property type="protein sequence ID" value="SDT08045.1"/>
    <property type="molecule type" value="Genomic_DNA"/>
</dbReference>
<evidence type="ECO:0000256" key="2">
    <source>
        <dbReference type="SAM" id="Phobius"/>
    </source>
</evidence>
<feature type="transmembrane region" description="Helical" evidence="2">
    <location>
        <begin position="20"/>
        <end position="40"/>
    </location>
</feature>
<feature type="transmembrane region" description="Helical" evidence="2">
    <location>
        <begin position="115"/>
        <end position="136"/>
    </location>
</feature>
<keyword evidence="5" id="KW-1185">Reference proteome</keyword>
<dbReference type="PROSITE" id="PS51257">
    <property type="entry name" value="PROKAR_LIPOPROTEIN"/>
    <property type="match status" value="1"/>
</dbReference>
<dbReference type="SUPFAM" id="SSF103481">
    <property type="entry name" value="Multidrug resistance efflux transporter EmrE"/>
    <property type="match status" value="2"/>
</dbReference>
<accession>A0A1H1XFH8</accession>
<proteinExistence type="inferred from homology"/>
<keyword evidence="2" id="KW-0472">Membrane</keyword>
<gene>
    <name evidence="4" type="ORF">SAMN04489717_4959</name>
</gene>
<evidence type="ECO:0000313" key="5">
    <source>
        <dbReference type="Proteomes" id="UP000198983"/>
    </source>
</evidence>
<feature type="transmembrane region" description="Helical" evidence="2">
    <location>
        <begin position="170"/>
        <end position="192"/>
    </location>
</feature>
<dbReference type="Proteomes" id="UP000198983">
    <property type="component" value="Chromosome I"/>
</dbReference>
<dbReference type="Pfam" id="PF00892">
    <property type="entry name" value="EamA"/>
    <property type="match status" value="2"/>
</dbReference>
<feature type="transmembrane region" description="Helical" evidence="2">
    <location>
        <begin position="52"/>
        <end position="72"/>
    </location>
</feature>
<feature type="transmembrane region" description="Helical" evidence="2">
    <location>
        <begin position="78"/>
        <end position="103"/>
    </location>
</feature>
<feature type="domain" description="EamA" evidence="3">
    <location>
        <begin position="21"/>
        <end position="157"/>
    </location>
</feature>
<dbReference type="GO" id="GO:0016020">
    <property type="term" value="C:membrane"/>
    <property type="evidence" value="ECO:0007669"/>
    <property type="project" value="InterPro"/>
</dbReference>
<evidence type="ECO:0000259" key="3">
    <source>
        <dbReference type="Pfam" id="PF00892"/>
    </source>
</evidence>
<dbReference type="PANTHER" id="PTHR22911:SF79">
    <property type="entry name" value="MOBA-LIKE NTP TRANSFERASE DOMAIN-CONTAINING PROTEIN"/>
    <property type="match status" value="1"/>
</dbReference>
<dbReference type="InterPro" id="IPR000620">
    <property type="entry name" value="EamA_dom"/>
</dbReference>
<dbReference type="PANTHER" id="PTHR22911">
    <property type="entry name" value="ACYL-MALONYL CONDENSING ENZYME-RELATED"/>
    <property type="match status" value="1"/>
</dbReference>
<organism evidence="4 5">
    <name type="scientific">Actinopolymorpha singaporensis</name>
    <dbReference type="NCBI Taxonomy" id="117157"/>
    <lineage>
        <taxon>Bacteria</taxon>
        <taxon>Bacillati</taxon>
        <taxon>Actinomycetota</taxon>
        <taxon>Actinomycetes</taxon>
        <taxon>Propionibacteriales</taxon>
        <taxon>Actinopolymorphaceae</taxon>
        <taxon>Actinopolymorpha</taxon>
    </lineage>
</organism>
<protein>
    <submittedName>
        <fullName evidence="4">Uncharacterized membrane protein</fullName>
    </submittedName>
</protein>
<sequence>MHGSRRDLSGRGGGERAGILIGAVLALGSAACFGLADYVGGLLTRRANATSVAFTVQASGALVVLAGLAVTASDTSDTYGTCVAALGWGALSGVGTAVGVLFLYKGMAGGPMSVVVPLSTMGGVVLPVLVGVTLLSEKPSPSAWVGIVLAVPAIALVCAAGGSGTRVGRAAVVAALVSSVGFALQYVALAQAGSSAGLWPVAAGRVASMLTMVVSIPVAKWMSQLRSAPETAPGSAPESQPTRRSPLKLPPRLALAAAGNGILAAAGLTLYLAATGQTSMSVAVVLSSLYPVVPVLLGVVVLRERLTRRQVAGLATAAVTVVLVTAG</sequence>
<feature type="transmembrane region" description="Helical" evidence="2">
    <location>
        <begin position="198"/>
        <end position="219"/>
    </location>
</feature>
<feature type="transmembrane region" description="Helical" evidence="2">
    <location>
        <begin position="280"/>
        <end position="302"/>
    </location>
</feature>
<name>A0A1H1XFH8_9ACTN</name>
<evidence type="ECO:0000256" key="1">
    <source>
        <dbReference type="ARBA" id="ARBA00007362"/>
    </source>
</evidence>
<keyword evidence="2" id="KW-1133">Transmembrane helix</keyword>